<organism evidence="1 2">
    <name type="scientific">Protopolystoma xenopodis</name>
    <dbReference type="NCBI Taxonomy" id="117903"/>
    <lineage>
        <taxon>Eukaryota</taxon>
        <taxon>Metazoa</taxon>
        <taxon>Spiralia</taxon>
        <taxon>Lophotrochozoa</taxon>
        <taxon>Platyhelminthes</taxon>
        <taxon>Monogenea</taxon>
        <taxon>Polyopisthocotylea</taxon>
        <taxon>Polystomatidea</taxon>
        <taxon>Polystomatidae</taxon>
        <taxon>Protopolystoma</taxon>
    </lineage>
</organism>
<sequence>MYDDSESTAADMFPSLPLTKQVVEAYCLRRWGVTRADNQLSTFYSDDIWHSTSNIIFSNGDLDPWRNGGSRSF</sequence>
<dbReference type="InterPro" id="IPR042269">
    <property type="entry name" value="Ser_carbopepase_S28_SKS"/>
</dbReference>
<accession>A0A448XMU2</accession>
<dbReference type="Gene3D" id="1.20.120.980">
    <property type="entry name" value="Serine carboxypeptidase S28, SKS domain"/>
    <property type="match status" value="1"/>
</dbReference>
<dbReference type="OrthoDB" id="6281581at2759"/>
<dbReference type="InterPro" id="IPR029058">
    <property type="entry name" value="AB_hydrolase_fold"/>
</dbReference>
<proteinExistence type="predicted"/>
<dbReference type="Gene3D" id="3.40.50.1820">
    <property type="entry name" value="alpha/beta hydrolase"/>
    <property type="match status" value="1"/>
</dbReference>
<evidence type="ECO:0000313" key="2">
    <source>
        <dbReference type="Proteomes" id="UP000784294"/>
    </source>
</evidence>
<comment type="caution">
    <text evidence="1">The sequence shown here is derived from an EMBL/GenBank/DDBJ whole genome shotgun (WGS) entry which is preliminary data.</text>
</comment>
<gene>
    <name evidence="1" type="ORF">PXEA_LOCUS33971</name>
</gene>
<dbReference type="AlphaFoldDB" id="A0A448XMU2"/>
<name>A0A448XMU2_9PLAT</name>
<evidence type="ECO:0000313" key="1">
    <source>
        <dbReference type="EMBL" id="VEL40531.1"/>
    </source>
</evidence>
<reference evidence="1" key="1">
    <citation type="submission" date="2018-11" db="EMBL/GenBank/DDBJ databases">
        <authorList>
            <consortium name="Pathogen Informatics"/>
        </authorList>
    </citation>
    <scope>NUCLEOTIDE SEQUENCE</scope>
</reference>
<keyword evidence="2" id="KW-1185">Reference proteome</keyword>
<protein>
    <submittedName>
        <fullName evidence="1">Uncharacterized protein</fullName>
    </submittedName>
</protein>
<dbReference type="Proteomes" id="UP000784294">
    <property type="component" value="Unassembled WGS sequence"/>
</dbReference>
<dbReference type="EMBL" id="CAAALY010265284">
    <property type="protein sequence ID" value="VEL40531.1"/>
    <property type="molecule type" value="Genomic_DNA"/>
</dbReference>